<dbReference type="Proteomes" id="UP001165101">
    <property type="component" value="Unassembled WGS sequence"/>
</dbReference>
<evidence type="ECO:0000313" key="2">
    <source>
        <dbReference type="Proteomes" id="UP001165101"/>
    </source>
</evidence>
<protein>
    <submittedName>
        <fullName evidence="1">Unnamed protein product</fullName>
    </submittedName>
</protein>
<accession>A0ACB5U996</accession>
<evidence type="ECO:0000313" key="1">
    <source>
        <dbReference type="EMBL" id="GMF03212.1"/>
    </source>
</evidence>
<comment type="caution">
    <text evidence="1">The sequence shown here is derived from an EMBL/GenBank/DDBJ whole genome shotgun (WGS) entry which is preliminary data.</text>
</comment>
<gene>
    <name evidence="1" type="ORF">Cboi01_000627600</name>
</gene>
<proteinExistence type="predicted"/>
<dbReference type="EMBL" id="BSXV01006013">
    <property type="protein sequence ID" value="GMF03212.1"/>
    <property type="molecule type" value="Genomic_DNA"/>
</dbReference>
<keyword evidence="2" id="KW-1185">Reference proteome</keyword>
<name>A0ACB5U996_CANBO</name>
<reference evidence="1" key="1">
    <citation type="submission" date="2023-04" db="EMBL/GenBank/DDBJ databases">
        <title>Candida boidinii NBRC 1967.</title>
        <authorList>
            <person name="Ichikawa N."/>
            <person name="Sato H."/>
            <person name="Tonouchi N."/>
        </authorList>
    </citation>
    <scope>NUCLEOTIDE SEQUENCE</scope>
    <source>
        <strain evidence="1">NBRC 1967</strain>
    </source>
</reference>
<sequence length="232" mass="25226">MVNTPTGTSVSGSSAGTNSQAHIPSSLVSNNSYSNTDHSNKSSFSSSRLSSVSTVPTAHESNSQPVTTNNNLQKNSITNSISSSNTNNRPSFSSPYVSSKQDSHLETGSISNKRRASDLLQNFEDEDEEDQQSYNMLQSLMFDGTNETSSFFDEFKGDSIKPNFSFNDSGNNSSGDINNKDTNSEGPEINNKLNNSGFSDINGNEINREENFSESTIMNKIADNNVKLLQKN</sequence>
<organism evidence="1 2">
    <name type="scientific">Candida boidinii</name>
    <name type="common">Yeast</name>
    <dbReference type="NCBI Taxonomy" id="5477"/>
    <lineage>
        <taxon>Eukaryota</taxon>
        <taxon>Fungi</taxon>
        <taxon>Dikarya</taxon>
        <taxon>Ascomycota</taxon>
        <taxon>Saccharomycotina</taxon>
        <taxon>Pichiomycetes</taxon>
        <taxon>Pichiales</taxon>
        <taxon>Pichiaceae</taxon>
        <taxon>Ogataea</taxon>
        <taxon>Ogataea/Candida clade</taxon>
    </lineage>
</organism>